<proteinExistence type="predicted"/>
<dbReference type="Pfam" id="PF02737">
    <property type="entry name" value="3HCDH_N"/>
    <property type="match status" value="1"/>
</dbReference>
<dbReference type="InterPro" id="IPR006176">
    <property type="entry name" value="3-OHacyl-CoA_DH_NAD-bd"/>
</dbReference>
<dbReference type="SUPFAM" id="SSF52096">
    <property type="entry name" value="ClpP/crotonase"/>
    <property type="match status" value="1"/>
</dbReference>
<feature type="domain" description="3-hydroxyacyl-CoA dehydrogenase C-terminal" evidence="8">
    <location>
        <begin position="209"/>
        <end position="308"/>
    </location>
</feature>
<evidence type="ECO:0000313" key="11">
    <source>
        <dbReference type="Proteomes" id="UP001202717"/>
    </source>
</evidence>
<dbReference type="PANTHER" id="PTHR48075">
    <property type="entry name" value="3-HYDROXYACYL-COA DEHYDROGENASE FAMILY PROTEIN"/>
    <property type="match status" value="1"/>
</dbReference>
<evidence type="ECO:0000259" key="9">
    <source>
        <dbReference type="Pfam" id="PF02737"/>
    </source>
</evidence>
<dbReference type="Gene3D" id="3.40.50.720">
    <property type="entry name" value="NAD(P)-binding Rossmann-like Domain"/>
    <property type="match status" value="1"/>
</dbReference>
<evidence type="ECO:0000256" key="1">
    <source>
        <dbReference type="ARBA" id="ARBA00005005"/>
    </source>
</evidence>
<dbReference type="Pfam" id="PF00725">
    <property type="entry name" value="3HCDH"/>
    <property type="match status" value="1"/>
</dbReference>
<accession>A0ABY7RVE3</accession>
<protein>
    <submittedName>
        <fullName evidence="10">3-hydroxyacyl-CoA dehydrogenase/enoyl-CoA hydratase family protein</fullName>
    </submittedName>
</protein>
<keyword evidence="2" id="KW-0276">Fatty acid metabolism</keyword>
<evidence type="ECO:0000256" key="2">
    <source>
        <dbReference type="ARBA" id="ARBA00022832"/>
    </source>
</evidence>
<keyword evidence="6" id="KW-0443">Lipid metabolism</keyword>
<evidence type="ECO:0000313" key="10">
    <source>
        <dbReference type="EMBL" id="WCO00665.1"/>
    </source>
</evidence>
<dbReference type="PANTHER" id="PTHR48075:SF7">
    <property type="entry name" value="3-HYDROXYACYL-COA DEHYDROGENASE-RELATED"/>
    <property type="match status" value="1"/>
</dbReference>
<dbReference type="Proteomes" id="UP001202717">
    <property type="component" value="Chromosome"/>
</dbReference>
<gene>
    <name evidence="10" type="ORF">MUN68_011365</name>
</gene>
<sequence>MSKRRIKKIAIIGSGIMGSGIACHFANIGVDVLLLDIVPRELNDKEKAKGLTLEDKVVRNRMVNDALTASIKSKPAPLYHASFKNRITTGNLEDDIAKVKDVDWIMEVVVERLDIKQQVFEKLEKYRTPGTLITSNTSGIPIKFMSEGRSEDFQKHFCGTHFFNPARYLKLFEIIPGPKTDASVLEFLNGYGEQFLGKTSVVAKDTPAFIGNRIGIFSIMSLFHTVKDLELTIEEVDKLSGPVIGRPKSATFRTVDVVGLDTLVHVANGIKDNCPKDECNSLFNLPDFINTMMENKWLGSKTGQGFYKKHVSTEGKKEILSLDLNTLEYRGKQRAQFATLEMTKTIDKVVDRFKVLVKGKDKAGEFYRKSFAALFAYVSNRIPEITDDLFKIDDAMKAGFGWEHGPFQIWDAIGVEKGIEIMKAEGLEPNAWVKDMLTSGSTSFYSVKDGATYAYDIPKKTQQKIPGQDSFIILDNIRKSNEVFKNSGVVVEDLGDGILNVEFQSKMNTIGGDVLAGLNKAIDLAEKDFAGLVVGNQAANFSVGANIGMIFMMAAEQEYDELNMAIKYFQDTMMRMRYSAIPTISAPHGMALGGGCELSMHADKVVAAAETYIGLVEFGVGVIPGGGGSKEMALRAQDIFKKGDVELNVLQEYFLTIGMAKVATSAYEAFDLGILQKGKDIVVVNKDRQIATAKAHAKLMANAGYTQPVKRNDIKVLGKQALSMFLVGTDSMEASHYISEHDKKIANKLAYVMAGGDLSEPTLVSEQYLLDLEREAFLSLCTERKTLERIQHMLKTGKPLRN</sequence>
<dbReference type="Gene3D" id="1.10.1040.50">
    <property type="match status" value="1"/>
</dbReference>
<dbReference type="SUPFAM" id="SSF48179">
    <property type="entry name" value="6-phosphogluconate dehydrogenase C-terminal domain-like"/>
    <property type="match status" value="2"/>
</dbReference>
<dbReference type="CDD" id="cd06558">
    <property type="entry name" value="crotonase-like"/>
    <property type="match status" value="1"/>
</dbReference>
<comment type="catalytic activity">
    <reaction evidence="7">
        <text>a (3S)-3-hydroxyacyl-CoA + NAD(+) = a 3-oxoacyl-CoA + NADH + H(+)</text>
        <dbReference type="Rhea" id="RHEA:22432"/>
        <dbReference type="ChEBI" id="CHEBI:15378"/>
        <dbReference type="ChEBI" id="CHEBI:57318"/>
        <dbReference type="ChEBI" id="CHEBI:57540"/>
        <dbReference type="ChEBI" id="CHEBI:57945"/>
        <dbReference type="ChEBI" id="CHEBI:90726"/>
        <dbReference type="EC" id="1.1.1.35"/>
    </reaction>
</comment>
<dbReference type="Gene3D" id="3.90.226.10">
    <property type="entry name" value="2-enoyl-CoA Hydratase, Chain A, domain 1"/>
    <property type="match status" value="1"/>
</dbReference>
<evidence type="ECO:0000256" key="5">
    <source>
        <dbReference type="ARBA" id="ARBA00023027"/>
    </source>
</evidence>
<organism evidence="10 11">
    <name type="scientific">Psychroserpens ponticola</name>
    <dbReference type="NCBI Taxonomy" id="2932268"/>
    <lineage>
        <taxon>Bacteria</taxon>
        <taxon>Pseudomonadati</taxon>
        <taxon>Bacteroidota</taxon>
        <taxon>Flavobacteriia</taxon>
        <taxon>Flavobacteriales</taxon>
        <taxon>Flavobacteriaceae</taxon>
        <taxon>Psychroserpens</taxon>
    </lineage>
</organism>
<dbReference type="InterPro" id="IPR006108">
    <property type="entry name" value="3HC_DH_C"/>
</dbReference>
<evidence type="ECO:0000256" key="6">
    <source>
        <dbReference type="ARBA" id="ARBA00023098"/>
    </source>
</evidence>
<dbReference type="PROSITE" id="PS51257">
    <property type="entry name" value="PROKAR_LIPOPROTEIN"/>
    <property type="match status" value="1"/>
</dbReference>
<dbReference type="InterPro" id="IPR008927">
    <property type="entry name" value="6-PGluconate_DH-like_C_sf"/>
</dbReference>
<dbReference type="EMBL" id="CP116221">
    <property type="protein sequence ID" value="WCO00665.1"/>
    <property type="molecule type" value="Genomic_DNA"/>
</dbReference>
<keyword evidence="5" id="KW-0520">NAD</keyword>
<name>A0ABY7RVE3_9FLAO</name>
<dbReference type="InterPro" id="IPR036291">
    <property type="entry name" value="NAD(P)-bd_dom_sf"/>
</dbReference>
<keyword evidence="11" id="KW-1185">Reference proteome</keyword>
<dbReference type="RefSeq" id="WP_249996167.1">
    <property type="nucleotide sequence ID" value="NZ_CP116221.1"/>
</dbReference>
<evidence type="ECO:0000256" key="3">
    <source>
        <dbReference type="ARBA" id="ARBA00022963"/>
    </source>
</evidence>
<evidence type="ECO:0000259" key="8">
    <source>
        <dbReference type="Pfam" id="PF00725"/>
    </source>
</evidence>
<evidence type="ECO:0000256" key="7">
    <source>
        <dbReference type="ARBA" id="ARBA00049556"/>
    </source>
</evidence>
<dbReference type="SUPFAM" id="SSF51735">
    <property type="entry name" value="NAD(P)-binding Rossmann-fold domains"/>
    <property type="match status" value="1"/>
</dbReference>
<dbReference type="InterPro" id="IPR001753">
    <property type="entry name" value="Enoyl-CoA_hydra/iso"/>
</dbReference>
<feature type="domain" description="3-hydroxyacyl-CoA dehydrogenase NAD binding" evidence="9">
    <location>
        <begin position="8"/>
        <end position="206"/>
    </location>
</feature>
<keyword evidence="4" id="KW-0560">Oxidoreductase</keyword>
<evidence type="ECO:0000256" key="4">
    <source>
        <dbReference type="ARBA" id="ARBA00023002"/>
    </source>
</evidence>
<comment type="pathway">
    <text evidence="1">Lipid metabolism; fatty acid beta-oxidation.</text>
</comment>
<reference evidence="10 11" key="1">
    <citation type="submission" date="2023-01" db="EMBL/GenBank/DDBJ databases">
        <title>Psychroserpens ponticola sp. nov., isolated from seawater.</title>
        <authorList>
            <person name="Kristyanto S."/>
            <person name="Jung J."/>
            <person name="Kim J.M."/>
            <person name="Jeon C.O."/>
        </authorList>
    </citation>
    <scope>NUCLEOTIDE SEQUENCE [LARGE SCALE GENOMIC DNA]</scope>
    <source>
        <strain evidence="10 11">MSW6</strain>
    </source>
</reference>
<dbReference type="Pfam" id="PF00378">
    <property type="entry name" value="ECH_1"/>
    <property type="match status" value="1"/>
</dbReference>
<dbReference type="InterPro" id="IPR029045">
    <property type="entry name" value="ClpP/crotonase-like_dom_sf"/>
</dbReference>
<keyword evidence="3" id="KW-0442">Lipid degradation</keyword>